<protein>
    <submittedName>
        <fullName evidence="2">Glycosyl hydrolase</fullName>
    </submittedName>
</protein>
<evidence type="ECO:0000313" key="2">
    <source>
        <dbReference type="EMBL" id="TXC81154.1"/>
    </source>
</evidence>
<dbReference type="InterPro" id="IPR015943">
    <property type="entry name" value="WD40/YVTN_repeat-like_dom_sf"/>
</dbReference>
<reference evidence="1 4" key="3">
    <citation type="submission" date="2024-01" db="EMBL/GenBank/DDBJ databases">
        <title>The diversity of rhizobia nodulating Mimosa spp. in eleven states of Brazil covering several biomes is determined by host plant, location, and edaphic factors.</title>
        <authorList>
            <person name="Rouws L."/>
            <person name="Barauna A."/>
            <person name="Beukes C."/>
            <person name="De Faria S.M."/>
            <person name="Gross E."/>
            <person name="Dos Reis Junior F.B."/>
            <person name="Simon M."/>
            <person name="Maluk M."/>
            <person name="Odee D.W."/>
            <person name="Kenicer G."/>
            <person name="Young J.P.W."/>
            <person name="Reis V.M."/>
            <person name="Zilli J."/>
            <person name="James E.K."/>
        </authorList>
    </citation>
    <scope>NUCLEOTIDE SEQUENCE [LARGE SCALE GENOMIC DNA]</scope>
    <source>
        <strain evidence="1 4">JPY530</strain>
    </source>
</reference>
<comment type="caution">
    <text evidence="2">The sequence shown here is derived from an EMBL/GenBank/DDBJ whole genome shotgun (WGS) entry which is preliminary data.</text>
</comment>
<evidence type="ECO:0000313" key="3">
    <source>
        <dbReference type="Proteomes" id="UP000321776"/>
    </source>
</evidence>
<dbReference type="Proteomes" id="UP001481677">
    <property type="component" value="Unassembled WGS sequence"/>
</dbReference>
<dbReference type="GO" id="GO:0016787">
    <property type="term" value="F:hydrolase activity"/>
    <property type="evidence" value="ECO:0007669"/>
    <property type="project" value="UniProtKB-KW"/>
</dbReference>
<evidence type="ECO:0000313" key="4">
    <source>
        <dbReference type="Proteomes" id="UP001481677"/>
    </source>
</evidence>
<evidence type="ECO:0000313" key="1">
    <source>
        <dbReference type="EMBL" id="MEM5338305.1"/>
    </source>
</evidence>
<dbReference type="RefSeq" id="WP_147238485.1">
    <property type="nucleotide sequence ID" value="NZ_JAZHFZ010000001.1"/>
</dbReference>
<dbReference type="EMBL" id="VOQS01000005">
    <property type="protein sequence ID" value="TXC81154.1"/>
    <property type="molecule type" value="Genomic_DNA"/>
</dbReference>
<dbReference type="Proteomes" id="UP000321776">
    <property type="component" value="Unassembled WGS sequence"/>
</dbReference>
<name>A0A5C6V8W3_9BURK</name>
<keyword evidence="2" id="KW-0378">Hydrolase</keyword>
<dbReference type="AlphaFoldDB" id="A0A5C6V8W3"/>
<proteinExistence type="predicted"/>
<reference evidence="2 3" key="1">
    <citation type="journal article" date="2018" name="Int. J. Syst. Evol. Microbiol.">
        <title>Paraburkholderia azotifigens sp. nov., a nitrogen-fixing bacterium isolated from paddy soil.</title>
        <authorList>
            <person name="Choi G.M."/>
            <person name="Im W.T."/>
        </authorList>
    </citation>
    <scope>NUCLEOTIDE SEQUENCE [LARGE SCALE GENOMIC DNA]</scope>
    <source>
        <strain evidence="2 3">NF 2-5-3</strain>
    </source>
</reference>
<sequence>MTAGWETVSTTFGKSDKPYGGGAFRLHGDDVISLKVAGPELKFKPASELKNPDVAEFTEAWMDDASERLNRRTVAFLRGTLGTGLTRTFQQQGQNAAWWYSKDWGTVYVSTAWMDYKASQASNGLTPQITKLWRSGDGGLNWTQLKWQETHNIGKLLFLDPQRGYAIGWGPHVWRTADGGQSWHEVKVPPLADAGKPHKTFDAVNLGPDGVLRVAYHVEQLGDVKTSSLVYRMGWNQSDFEQDVALPNQTVVDLQSSPDASAGYSLYALSRLGAPRNPDDPNDKGHRTGALSVWTSDRRTQVRQLRTFDDHLMLDGLNVGKHGVLLTYATDATGNGAPQDLTFISTDAGSSWKELKDGAAQGGYFDSDTNTQYALFAYTLKKRKF</sequence>
<organism evidence="2 3">
    <name type="scientific">Paraburkholderia azotifigens</name>
    <dbReference type="NCBI Taxonomy" id="2057004"/>
    <lineage>
        <taxon>Bacteria</taxon>
        <taxon>Pseudomonadati</taxon>
        <taxon>Pseudomonadota</taxon>
        <taxon>Betaproteobacteria</taxon>
        <taxon>Burkholderiales</taxon>
        <taxon>Burkholderiaceae</taxon>
        <taxon>Paraburkholderia</taxon>
    </lineage>
</organism>
<reference evidence="2" key="2">
    <citation type="submission" date="2019-08" db="EMBL/GenBank/DDBJ databases">
        <authorList>
            <person name="Im W.-T."/>
        </authorList>
    </citation>
    <scope>NUCLEOTIDE SEQUENCE</scope>
    <source>
        <strain evidence="2">NF 2-5-3</strain>
    </source>
</reference>
<dbReference type="SUPFAM" id="SSF110296">
    <property type="entry name" value="Oligoxyloglucan reducing end-specific cellobiohydrolase"/>
    <property type="match status" value="1"/>
</dbReference>
<accession>A0A5C6V8W3</accession>
<keyword evidence="4" id="KW-1185">Reference proteome</keyword>
<dbReference type="Gene3D" id="2.130.10.10">
    <property type="entry name" value="YVTN repeat-like/Quinoprotein amine dehydrogenase"/>
    <property type="match status" value="1"/>
</dbReference>
<gene>
    <name evidence="2" type="ORF">FRZ40_33415</name>
    <name evidence="1" type="ORF">V4C56_01535</name>
</gene>
<dbReference type="EMBL" id="JAZHGA010000001">
    <property type="protein sequence ID" value="MEM5338305.1"/>
    <property type="molecule type" value="Genomic_DNA"/>
</dbReference>
<dbReference type="CDD" id="cd15482">
    <property type="entry name" value="Sialidase_non-viral"/>
    <property type="match status" value="1"/>
</dbReference>